<dbReference type="Proteomes" id="UP000663881">
    <property type="component" value="Unassembled WGS sequence"/>
</dbReference>
<dbReference type="OrthoDB" id="1262810at2759"/>
<dbReference type="EMBL" id="CAJNOE010001518">
    <property type="protein sequence ID" value="CAF1430093.1"/>
    <property type="molecule type" value="Genomic_DNA"/>
</dbReference>
<comment type="caution">
    <text evidence="3">The sequence shown here is derived from an EMBL/GenBank/DDBJ whole genome shotgun (WGS) entry which is preliminary data.</text>
</comment>
<name>A0A815N0F2_9BILA</name>
<feature type="domain" description="Sacsin/Nov" evidence="1">
    <location>
        <begin position="49"/>
        <end position="166"/>
    </location>
</feature>
<dbReference type="Proteomes" id="UP000663868">
    <property type="component" value="Unassembled WGS sequence"/>
</dbReference>
<evidence type="ECO:0000313" key="3">
    <source>
        <dbReference type="EMBL" id="CAF1430093.1"/>
    </source>
</evidence>
<protein>
    <recommendedName>
        <fullName evidence="1">Sacsin/Nov domain-containing protein</fullName>
    </recommendedName>
</protein>
<dbReference type="InterPro" id="IPR036890">
    <property type="entry name" value="HATPase_C_sf"/>
</dbReference>
<dbReference type="Pfam" id="PF25794">
    <property type="entry name" value="SACS"/>
    <property type="match status" value="1"/>
</dbReference>
<dbReference type="PANTHER" id="PTHR47839">
    <property type="entry name" value="DOMAIN PROTEIN, PUTATIVE (AFU_ORTHOLOGUE AFUA_6G04830)-RELATED"/>
    <property type="match status" value="1"/>
</dbReference>
<dbReference type="EMBL" id="CAJNON010000012">
    <property type="protein sequence ID" value="CAF0772915.1"/>
    <property type="molecule type" value="Genomic_DNA"/>
</dbReference>
<dbReference type="Gene3D" id="3.30.565.10">
    <property type="entry name" value="Histidine kinase-like ATPase, C-terminal domain"/>
    <property type="match status" value="1"/>
</dbReference>
<sequence length="249" mass="27914">MSTTTNLNNTSAKTNRPNASTQIISADILLSQAKECGSESAVTVNHRMLIDKILARYSSDFVVCRELLQNADDVSATSFCFELTCEMSRSERGTSQNSSITEIRAINNGKLFTEIDWKRVASIAEGNTDIESIGQFGVGFFSVFSFSEKPIIMSGKQCMVFDWKNDDSLTTYRYKLPPTQQTDFTSIILKMRSKYILNTEETLIEQVNEIIPHSSTTGNMVRATKTEVIPTISLSQIKAYFTKGKYNRL</sequence>
<gene>
    <name evidence="3" type="ORF">IZO911_LOCUS41180</name>
    <name evidence="5" type="ORF">KXQ929_LOCUS30381</name>
    <name evidence="4" type="ORF">OKA104_LOCUS30137</name>
    <name evidence="2" type="ORF">VCS650_LOCUS2477</name>
</gene>
<reference evidence="3" key="1">
    <citation type="submission" date="2021-02" db="EMBL/GenBank/DDBJ databases">
        <authorList>
            <person name="Nowell W R."/>
        </authorList>
    </citation>
    <scope>NUCLEOTIDE SEQUENCE</scope>
</reference>
<evidence type="ECO:0000259" key="1">
    <source>
        <dbReference type="Pfam" id="PF25794"/>
    </source>
</evidence>
<evidence type="ECO:0000313" key="4">
    <source>
        <dbReference type="EMBL" id="CAF4007076.1"/>
    </source>
</evidence>
<dbReference type="SUPFAM" id="SSF55874">
    <property type="entry name" value="ATPase domain of HSP90 chaperone/DNA topoisomerase II/histidine kinase"/>
    <property type="match status" value="1"/>
</dbReference>
<dbReference type="AlphaFoldDB" id="A0A815N0F2"/>
<evidence type="ECO:0000313" key="5">
    <source>
        <dbReference type="EMBL" id="CAF4032576.1"/>
    </source>
</evidence>
<proteinExistence type="predicted"/>
<dbReference type="Proteomes" id="UP000663860">
    <property type="component" value="Unassembled WGS sequence"/>
</dbReference>
<dbReference type="EMBL" id="CAJOBB010003296">
    <property type="protein sequence ID" value="CAF4032576.1"/>
    <property type="molecule type" value="Genomic_DNA"/>
</dbReference>
<evidence type="ECO:0000313" key="6">
    <source>
        <dbReference type="Proteomes" id="UP000663860"/>
    </source>
</evidence>
<evidence type="ECO:0000313" key="2">
    <source>
        <dbReference type="EMBL" id="CAF0772915.1"/>
    </source>
</evidence>
<dbReference type="Proteomes" id="UP000663891">
    <property type="component" value="Unassembled WGS sequence"/>
</dbReference>
<dbReference type="EMBL" id="CAJOAY010003178">
    <property type="protein sequence ID" value="CAF4007076.1"/>
    <property type="molecule type" value="Genomic_DNA"/>
</dbReference>
<dbReference type="NCBIfam" id="NF047352">
    <property type="entry name" value="P_loop_sacsin"/>
    <property type="match status" value="1"/>
</dbReference>
<dbReference type="InterPro" id="IPR058210">
    <property type="entry name" value="SACS/Nov_dom"/>
</dbReference>
<accession>A0A815N0F2</accession>
<organism evidence="3 6">
    <name type="scientific">Adineta steineri</name>
    <dbReference type="NCBI Taxonomy" id="433720"/>
    <lineage>
        <taxon>Eukaryota</taxon>
        <taxon>Metazoa</taxon>
        <taxon>Spiralia</taxon>
        <taxon>Gnathifera</taxon>
        <taxon>Rotifera</taxon>
        <taxon>Eurotatoria</taxon>
        <taxon>Bdelloidea</taxon>
        <taxon>Adinetida</taxon>
        <taxon>Adinetidae</taxon>
        <taxon>Adineta</taxon>
    </lineage>
</organism>
<dbReference type="PANTHER" id="PTHR47839:SF1">
    <property type="entry name" value="DOMAIN PROTEIN, PUTATIVE (AFU_ORTHOLOGUE AFUA_6G04830)-RELATED"/>
    <property type="match status" value="1"/>
</dbReference>